<protein>
    <recommendedName>
        <fullName evidence="3">DUF6534 domain-containing protein</fullName>
    </recommendedName>
</protein>
<dbReference type="AlphaFoldDB" id="A0A0C3RW58"/>
<keyword evidence="5" id="KW-1185">Reference proteome</keyword>
<gene>
    <name evidence="4" type="ORF">PHLGIDRAFT_486737</name>
</gene>
<dbReference type="EMBL" id="KN840535">
    <property type="protein sequence ID" value="KIP05726.1"/>
    <property type="molecule type" value="Genomic_DNA"/>
</dbReference>
<keyword evidence="2" id="KW-1133">Transmembrane helix</keyword>
<dbReference type="PANTHER" id="PTHR40465">
    <property type="entry name" value="CHROMOSOME 1, WHOLE GENOME SHOTGUN SEQUENCE"/>
    <property type="match status" value="1"/>
</dbReference>
<dbReference type="PANTHER" id="PTHR40465:SF1">
    <property type="entry name" value="DUF6534 DOMAIN-CONTAINING PROTEIN"/>
    <property type="match status" value="1"/>
</dbReference>
<evidence type="ECO:0000313" key="4">
    <source>
        <dbReference type="EMBL" id="KIP05726.1"/>
    </source>
</evidence>
<evidence type="ECO:0000256" key="2">
    <source>
        <dbReference type="SAM" id="Phobius"/>
    </source>
</evidence>
<dbReference type="OrthoDB" id="2803252at2759"/>
<dbReference type="STRING" id="745531.A0A0C3RW58"/>
<dbReference type="InterPro" id="IPR045339">
    <property type="entry name" value="DUF6534"/>
</dbReference>
<proteinExistence type="predicted"/>
<reference evidence="4 5" key="1">
    <citation type="journal article" date="2014" name="PLoS Genet.">
        <title>Analysis of the Phlebiopsis gigantea genome, transcriptome and secretome provides insight into its pioneer colonization strategies of wood.</title>
        <authorList>
            <person name="Hori C."/>
            <person name="Ishida T."/>
            <person name="Igarashi K."/>
            <person name="Samejima M."/>
            <person name="Suzuki H."/>
            <person name="Master E."/>
            <person name="Ferreira P."/>
            <person name="Ruiz-Duenas F.J."/>
            <person name="Held B."/>
            <person name="Canessa P."/>
            <person name="Larrondo L.F."/>
            <person name="Schmoll M."/>
            <person name="Druzhinina I.S."/>
            <person name="Kubicek C.P."/>
            <person name="Gaskell J.A."/>
            <person name="Kersten P."/>
            <person name="St John F."/>
            <person name="Glasner J."/>
            <person name="Sabat G."/>
            <person name="Splinter BonDurant S."/>
            <person name="Syed K."/>
            <person name="Yadav J."/>
            <person name="Mgbeahuruike A.C."/>
            <person name="Kovalchuk A."/>
            <person name="Asiegbu F.O."/>
            <person name="Lackner G."/>
            <person name="Hoffmeister D."/>
            <person name="Rencoret J."/>
            <person name="Gutierrez A."/>
            <person name="Sun H."/>
            <person name="Lindquist E."/>
            <person name="Barry K."/>
            <person name="Riley R."/>
            <person name="Grigoriev I.V."/>
            <person name="Henrissat B."/>
            <person name="Kues U."/>
            <person name="Berka R.M."/>
            <person name="Martinez A.T."/>
            <person name="Covert S.F."/>
            <person name="Blanchette R.A."/>
            <person name="Cullen D."/>
        </authorList>
    </citation>
    <scope>NUCLEOTIDE SEQUENCE [LARGE SCALE GENOMIC DNA]</scope>
    <source>
        <strain evidence="4 5">11061_1 CR5-6</strain>
    </source>
</reference>
<feature type="domain" description="DUF6534" evidence="3">
    <location>
        <begin position="79"/>
        <end position="164"/>
    </location>
</feature>
<dbReference type="Proteomes" id="UP000053257">
    <property type="component" value="Unassembled WGS sequence"/>
</dbReference>
<keyword evidence="2" id="KW-0472">Membrane</keyword>
<feature type="region of interest" description="Disordered" evidence="1">
    <location>
        <begin position="185"/>
        <end position="221"/>
    </location>
</feature>
<keyword evidence="2" id="KW-0812">Transmembrane</keyword>
<feature type="transmembrane region" description="Helical" evidence="2">
    <location>
        <begin position="106"/>
        <end position="133"/>
    </location>
</feature>
<dbReference type="HOGENOM" id="CLU_1215169_0_0_1"/>
<accession>A0A0C3RW58</accession>
<name>A0A0C3RW58_PHLG1</name>
<feature type="transmembrane region" description="Helical" evidence="2">
    <location>
        <begin position="139"/>
        <end position="160"/>
    </location>
</feature>
<organism evidence="4 5">
    <name type="scientific">Phlebiopsis gigantea (strain 11061_1 CR5-6)</name>
    <name type="common">White-rot fungus</name>
    <name type="synonym">Peniophora gigantea</name>
    <dbReference type="NCBI Taxonomy" id="745531"/>
    <lineage>
        <taxon>Eukaryota</taxon>
        <taxon>Fungi</taxon>
        <taxon>Dikarya</taxon>
        <taxon>Basidiomycota</taxon>
        <taxon>Agaricomycotina</taxon>
        <taxon>Agaricomycetes</taxon>
        <taxon>Polyporales</taxon>
        <taxon>Phanerochaetaceae</taxon>
        <taxon>Phlebiopsis</taxon>
    </lineage>
</organism>
<evidence type="ECO:0000259" key="3">
    <source>
        <dbReference type="Pfam" id="PF20152"/>
    </source>
</evidence>
<sequence>MIIGSVSMVLMTSIMVTRIWRLSKRSWWTVAFIAMVIVLNMCAFATSAAVTVLSQIVFTYTEFHEKYSWLWYVCFGSRAVIDFFVAVILGFLLSKYRTKIRRTNRIVNLLILYCVNTGAITSATSIAVIITFATLPASFITFSFTVLLPKFMLNSLLSLLNSRQLLRDKGKAEVVSIHLSRITSSSRMPSTRTPNAMTERRMREEDVPSGSLDSEVKPTSSGAVLVIA</sequence>
<feature type="transmembrane region" description="Helical" evidence="2">
    <location>
        <begin position="69"/>
        <end position="94"/>
    </location>
</feature>
<dbReference type="Pfam" id="PF20152">
    <property type="entry name" value="DUF6534"/>
    <property type="match status" value="1"/>
</dbReference>
<evidence type="ECO:0000313" key="5">
    <source>
        <dbReference type="Proteomes" id="UP000053257"/>
    </source>
</evidence>
<evidence type="ECO:0000256" key="1">
    <source>
        <dbReference type="SAM" id="MobiDB-lite"/>
    </source>
</evidence>
<feature type="transmembrane region" description="Helical" evidence="2">
    <location>
        <begin position="27"/>
        <end position="57"/>
    </location>
</feature>